<name>A0A2T0RI04_9ACTN</name>
<evidence type="ECO:0000313" key="3">
    <source>
        <dbReference type="EMBL" id="PRY20788.1"/>
    </source>
</evidence>
<comment type="caution">
    <text evidence="3">The sequence shown here is derived from an EMBL/GenBank/DDBJ whole genome shotgun (WGS) entry which is preliminary data.</text>
</comment>
<protein>
    <submittedName>
        <fullName evidence="3">PAP2 superfamily protein</fullName>
    </submittedName>
</protein>
<dbReference type="SUPFAM" id="SSF48317">
    <property type="entry name" value="Acid phosphatase/Vanadium-dependent haloperoxidase"/>
    <property type="match status" value="1"/>
</dbReference>
<sequence length="274" mass="28141">MTEQTATPRRARRAIPAWWYAAAFAAVYLLAVCTPFGQRAENALMGGPGGEQAWSWGWSGKAYGSFALPPMDVTVTPTVVAGLVVLMGVALVRRRWVAGLVGAAVVVATVGSVEVLAKAVLPRPELVGAPDMLTAASFPSGHAAVPAALTLGAALVAGPRSRPYVLTAGLVWLALTAGAVQALYDHRPSDVLGATLLGCFWYRLAVRLVPSVAPAGDGALPAWVSLAFAAAGAVVGGMRTDSVAGPLVFAVTAFGCAVLVRSVTESPRAPFRLI</sequence>
<dbReference type="InterPro" id="IPR036938">
    <property type="entry name" value="PAP2/HPO_sf"/>
</dbReference>
<feature type="transmembrane region" description="Helical" evidence="1">
    <location>
        <begin position="218"/>
        <end position="238"/>
    </location>
</feature>
<feature type="transmembrane region" description="Helical" evidence="1">
    <location>
        <begin position="244"/>
        <end position="264"/>
    </location>
</feature>
<feature type="transmembrane region" description="Helical" evidence="1">
    <location>
        <begin position="99"/>
        <end position="121"/>
    </location>
</feature>
<evidence type="ECO:0000313" key="4">
    <source>
        <dbReference type="Proteomes" id="UP000239209"/>
    </source>
</evidence>
<evidence type="ECO:0000256" key="1">
    <source>
        <dbReference type="SAM" id="Phobius"/>
    </source>
</evidence>
<feature type="transmembrane region" description="Helical" evidence="1">
    <location>
        <begin position="164"/>
        <end position="184"/>
    </location>
</feature>
<dbReference type="RefSeq" id="WP_106130443.1">
    <property type="nucleotide sequence ID" value="NZ_PVZG01000022.1"/>
</dbReference>
<dbReference type="EMBL" id="PVZG01000022">
    <property type="protein sequence ID" value="PRY20788.1"/>
    <property type="molecule type" value="Genomic_DNA"/>
</dbReference>
<evidence type="ECO:0000259" key="2">
    <source>
        <dbReference type="Pfam" id="PF01569"/>
    </source>
</evidence>
<keyword evidence="1" id="KW-1133">Transmembrane helix</keyword>
<dbReference type="AlphaFoldDB" id="A0A2T0RI04"/>
<feature type="transmembrane region" description="Helical" evidence="1">
    <location>
        <begin position="73"/>
        <end position="92"/>
    </location>
</feature>
<keyword evidence="4" id="KW-1185">Reference proteome</keyword>
<dbReference type="Proteomes" id="UP000239209">
    <property type="component" value="Unassembled WGS sequence"/>
</dbReference>
<keyword evidence="1" id="KW-0472">Membrane</keyword>
<proteinExistence type="predicted"/>
<dbReference type="InterPro" id="IPR000326">
    <property type="entry name" value="PAP2/HPO"/>
</dbReference>
<accession>A0A2T0RI04</accession>
<dbReference type="Pfam" id="PF01569">
    <property type="entry name" value="PAP2"/>
    <property type="match status" value="1"/>
</dbReference>
<organism evidence="3 4">
    <name type="scientific">Pseudosporangium ferrugineum</name>
    <dbReference type="NCBI Taxonomy" id="439699"/>
    <lineage>
        <taxon>Bacteria</taxon>
        <taxon>Bacillati</taxon>
        <taxon>Actinomycetota</taxon>
        <taxon>Actinomycetes</taxon>
        <taxon>Micromonosporales</taxon>
        <taxon>Micromonosporaceae</taxon>
        <taxon>Pseudosporangium</taxon>
    </lineage>
</organism>
<gene>
    <name evidence="3" type="ORF">CLV70_12227</name>
</gene>
<keyword evidence="1" id="KW-0812">Transmembrane</keyword>
<feature type="transmembrane region" description="Helical" evidence="1">
    <location>
        <begin position="141"/>
        <end position="157"/>
    </location>
</feature>
<feature type="domain" description="Phosphatidic acid phosphatase type 2/haloperoxidase" evidence="2">
    <location>
        <begin position="121"/>
        <end position="210"/>
    </location>
</feature>
<dbReference type="Gene3D" id="1.20.144.10">
    <property type="entry name" value="Phosphatidic acid phosphatase type 2/haloperoxidase"/>
    <property type="match status" value="1"/>
</dbReference>
<reference evidence="3 4" key="1">
    <citation type="submission" date="2018-03" db="EMBL/GenBank/DDBJ databases">
        <title>Genomic Encyclopedia of Archaeal and Bacterial Type Strains, Phase II (KMG-II): from individual species to whole genera.</title>
        <authorList>
            <person name="Goeker M."/>
        </authorList>
    </citation>
    <scope>NUCLEOTIDE SEQUENCE [LARGE SCALE GENOMIC DNA]</scope>
    <source>
        <strain evidence="3 4">DSM 45348</strain>
    </source>
</reference>
<feature type="transmembrane region" description="Helical" evidence="1">
    <location>
        <begin position="17"/>
        <end position="37"/>
    </location>
</feature>
<dbReference type="OrthoDB" id="5065411at2"/>